<proteinExistence type="predicted"/>
<dbReference type="EMBL" id="WACR01000001">
    <property type="protein sequence ID" value="KAB1066172.1"/>
    <property type="molecule type" value="Genomic_DNA"/>
</dbReference>
<dbReference type="OrthoDB" id="658622at2"/>
<evidence type="ECO:0000313" key="1">
    <source>
        <dbReference type="EMBL" id="KAB1066172.1"/>
    </source>
</evidence>
<keyword evidence="2" id="KW-1185">Reference proteome</keyword>
<dbReference type="InterPro" id="IPR024213">
    <property type="entry name" value="DUF3822"/>
</dbReference>
<organism evidence="1 2">
    <name type="scientific">Salibacter halophilus</name>
    <dbReference type="NCBI Taxonomy" id="1803916"/>
    <lineage>
        <taxon>Bacteria</taxon>
        <taxon>Pseudomonadati</taxon>
        <taxon>Bacteroidota</taxon>
        <taxon>Flavobacteriia</taxon>
        <taxon>Flavobacteriales</taxon>
        <taxon>Salibacteraceae</taxon>
        <taxon>Salibacter</taxon>
    </lineage>
</organism>
<comment type="caution">
    <text evidence="1">The sequence shown here is derived from an EMBL/GenBank/DDBJ whole genome shotgun (WGS) entry which is preliminary data.</text>
</comment>
<dbReference type="CDD" id="cd24013">
    <property type="entry name" value="ASKHA_ATPase_BT3980-like"/>
    <property type="match status" value="1"/>
</dbReference>
<sequence>MNRSTTLNTIEHYGSSPSKEAASLCSGVAVLDVHHLTVASFNSSTNEFQEYFVFDVPENTSSLKELMNKLQLKKLYVAVQNNQFTVVPTGVITPENNTEYLNFILGEKRNQKESSMVINNLTANLLYRIDQSVFKDLTKNGITVLHPAGSALAYHSVFNDDKAHHAVFLHIFDEAFHIYFFKNGLYHSNSFKITSDADIAYYTLYSMEQLEISVEDTPVHYTVQTSKQLNQLDSLKNYLPKLAPIELDTSFELNKDLQETLPNGVGITLLSTLLCE</sequence>
<reference evidence="1 2" key="1">
    <citation type="submission" date="2019-09" db="EMBL/GenBank/DDBJ databases">
        <title>Genomes of Cryomorphaceae.</title>
        <authorList>
            <person name="Bowman J.P."/>
        </authorList>
    </citation>
    <scope>NUCLEOTIDE SEQUENCE [LARGE SCALE GENOMIC DNA]</scope>
    <source>
        <strain evidence="1 2">KCTC 52047</strain>
    </source>
</reference>
<protein>
    <submittedName>
        <fullName evidence="1">DUF3822 family protein</fullName>
    </submittedName>
</protein>
<evidence type="ECO:0000313" key="2">
    <source>
        <dbReference type="Proteomes" id="UP000435357"/>
    </source>
</evidence>
<gene>
    <name evidence="1" type="ORF">F3059_01485</name>
</gene>
<name>A0A6N6MAA1_9FLAO</name>
<dbReference type="Pfam" id="PF12864">
    <property type="entry name" value="DUF3822"/>
    <property type="match status" value="1"/>
</dbReference>
<accession>A0A6N6MAA1</accession>
<dbReference type="RefSeq" id="WP_151166160.1">
    <property type="nucleotide sequence ID" value="NZ_WACR01000001.1"/>
</dbReference>
<dbReference type="Gene3D" id="3.30.420.260">
    <property type="match status" value="1"/>
</dbReference>
<dbReference type="AlphaFoldDB" id="A0A6N6MAA1"/>
<dbReference type="Proteomes" id="UP000435357">
    <property type="component" value="Unassembled WGS sequence"/>
</dbReference>
<dbReference type="Gene3D" id="3.30.420.250">
    <property type="match status" value="1"/>
</dbReference>